<proteinExistence type="predicted"/>
<dbReference type="Pfam" id="PF18942">
    <property type="entry name" value="DUF5689"/>
    <property type="match status" value="1"/>
</dbReference>
<dbReference type="Pfam" id="PF00932">
    <property type="entry name" value="LTD"/>
    <property type="match status" value="1"/>
</dbReference>
<gene>
    <name evidence="4" type="ORF">SAMN02927925_01953</name>
</gene>
<organism evidence="4 5">
    <name type="scientific">Flavobacterium saliperosum</name>
    <dbReference type="NCBI Taxonomy" id="329186"/>
    <lineage>
        <taxon>Bacteria</taxon>
        <taxon>Pseudomonadati</taxon>
        <taxon>Bacteroidota</taxon>
        <taxon>Flavobacteriia</taxon>
        <taxon>Flavobacteriales</taxon>
        <taxon>Flavobacteriaceae</taxon>
        <taxon>Flavobacterium</taxon>
    </lineage>
</organism>
<reference evidence="4 5" key="1">
    <citation type="submission" date="2016-10" db="EMBL/GenBank/DDBJ databases">
        <authorList>
            <person name="de Groot N.N."/>
        </authorList>
    </citation>
    <scope>NUCLEOTIDE SEQUENCE [LARGE SCALE GENOMIC DNA]</scope>
    <source>
        <strain evidence="4 5">CGMCC 1.3801</strain>
    </source>
</reference>
<dbReference type="InterPro" id="IPR043744">
    <property type="entry name" value="DUF5689"/>
</dbReference>
<dbReference type="EMBL" id="FMTY01000004">
    <property type="protein sequence ID" value="SCX13408.1"/>
    <property type="molecule type" value="Genomic_DNA"/>
</dbReference>
<dbReference type="eggNOG" id="COG2356">
    <property type="taxonomic scope" value="Bacteria"/>
</dbReference>
<dbReference type="NCBIfam" id="TIGR04183">
    <property type="entry name" value="Por_Secre_tail"/>
    <property type="match status" value="1"/>
</dbReference>
<dbReference type="InterPro" id="IPR026444">
    <property type="entry name" value="Secre_tail"/>
</dbReference>
<evidence type="ECO:0000313" key="5">
    <source>
        <dbReference type="Proteomes" id="UP000182124"/>
    </source>
</evidence>
<evidence type="ECO:0000256" key="1">
    <source>
        <dbReference type="ARBA" id="ARBA00022729"/>
    </source>
</evidence>
<dbReference type="SUPFAM" id="SSF69322">
    <property type="entry name" value="Tricorn protease domain 2"/>
    <property type="match status" value="1"/>
</dbReference>
<dbReference type="SUPFAM" id="SSF74853">
    <property type="entry name" value="Lamin A/C globular tail domain"/>
    <property type="match status" value="1"/>
</dbReference>
<keyword evidence="1 2" id="KW-0732">Signal</keyword>
<dbReference type="InterPro" id="IPR036415">
    <property type="entry name" value="Lamin_tail_dom_sf"/>
</dbReference>
<dbReference type="RefSeq" id="WP_023576066.1">
    <property type="nucleotide sequence ID" value="NZ_CBCSBQ010000001.1"/>
</dbReference>
<evidence type="ECO:0000313" key="4">
    <source>
        <dbReference type="EMBL" id="SCX13408.1"/>
    </source>
</evidence>
<dbReference type="STRING" id="329186.SAMN02927925_01953"/>
<sequence length="572" mass="60226">MKKIYALLLMLTSAFSFGQATDLYFGMYSEGSSNNKFLQIYNGTNAAVDLSNYSVELYANGAVTATNTHTFTAGTMLAAGDVYVLYNTSSNATIIAAGDASSSTCNFNGDDAIALKKLGVVIDVIGSIGTDPGTAWAVGSTADGTVNHTIVRKSNVCSPNPVNLSSFGTDDATSEWTVYGIDAEWGQIGSHIGCSTAPSLIITAPVNMAFLSPETTSVNVVFNINNFNVANGTGDGHIHYTINGGGIVMKYDTTPINIPTTPGTTYVVYMELVDNAHNPIAPAVNATVTFEVASYINANTIADVRAAGINAYVNFTGQAVVTYARTTRNQKYIQDATGAILIDDNTSIITTPFVIGDGISNVRGLLSNFSGTMQLLPNQDATKPSTGNTITPQVVTAADIVANLELYESELVQINNATFTTADGTLAFATSQNYNLNDTTGDIFFRTLFSEANYIGTTVPSGAANRVVLVADFNGTAQVVSRSTTDVTLSTVGFDAISGLKVYPNPVKDGNIFISSDSNTEKSIVVYDIVGKQVLTSNIANGVVNVSSLNTGVYFVKITEEGKTATRKLVVK</sequence>
<evidence type="ECO:0000256" key="2">
    <source>
        <dbReference type="SAM" id="SignalP"/>
    </source>
</evidence>
<dbReference type="PROSITE" id="PS51841">
    <property type="entry name" value="LTD"/>
    <property type="match status" value="1"/>
</dbReference>
<feature type="chain" id="PRO_5010175814" evidence="2">
    <location>
        <begin position="21"/>
        <end position="572"/>
    </location>
</feature>
<evidence type="ECO:0000259" key="3">
    <source>
        <dbReference type="PROSITE" id="PS51841"/>
    </source>
</evidence>
<feature type="signal peptide" evidence="2">
    <location>
        <begin position="1"/>
        <end position="20"/>
    </location>
</feature>
<dbReference type="Proteomes" id="UP000182124">
    <property type="component" value="Unassembled WGS sequence"/>
</dbReference>
<dbReference type="InterPro" id="IPR001322">
    <property type="entry name" value="Lamin_tail_dom"/>
</dbReference>
<protein>
    <submittedName>
        <fullName evidence="4">Por secretion system C-terminal sorting domain-containing protein</fullName>
    </submittedName>
</protein>
<name>A0A1G4VXI4_9FLAO</name>
<dbReference type="AlphaFoldDB" id="A0A1G4VXI4"/>
<accession>A0A1G4VXI4</accession>
<feature type="domain" description="LTD" evidence="3">
    <location>
        <begin position="1"/>
        <end position="152"/>
    </location>
</feature>
<dbReference type="Gene3D" id="2.60.40.1260">
    <property type="entry name" value="Lamin Tail domain"/>
    <property type="match status" value="1"/>
</dbReference>
<dbReference type="eggNOG" id="COG2374">
    <property type="taxonomic scope" value="Bacteria"/>
</dbReference>
<dbReference type="Pfam" id="PF18962">
    <property type="entry name" value="Por_Secre_tail"/>
    <property type="match status" value="1"/>
</dbReference>